<dbReference type="Proteomes" id="UP000546162">
    <property type="component" value="Unassembled WGS sequence"/>
</dbReference>
<accession>A0A7W7H0S4</accession>
<protein>
    <submittedName>
        <fullName evidence="1">Uncharacterized protein</fullName>
    </submittedName>
</protein>
<keyword evidence="2" id="KW-1185">Reference proteome</keyword>
<dbReference type="EMBL" id="JACHNB010000001">
    <property type="protein sequence ID" value="MBB4741777.1"/>
    <property type="molecule type" value="Genomic_DNA"/>
</dbReference>
<gene>
    <name evidence="1" type="ORF">BJY16_005236</name>
</gene>
<comment type="caution">
    <text evidence="1">The sequence shown here is derived from an EMBL/GenBank/DDBJ whole genome shotgun (WGS) entry which is preliminary data.</text>
</comment>
<organism evidence="1 2">
    <name type="scientific">Actinoplanes octamycinicus</name>
    <dbReference type="NCBI Taxonomy" id="135948"/>
    <lineage>
        <taxon>Bacteria</taxon>
        <taxon>Bacillati</taxon>
        <taxon>Actinomycetota</taxon>
        <taxon>Actinomycetes</taxon>
        <taxon>Micromonosporales</taxon>
        <taxon>Micromonosporaceae</taxon>
        <taxon>Actinoplanes</taxon>
    </lineage>
</organism>
<reference evidence="1 2" key="1">
    <citation type="submission" date="2020-08" db="EMBL/GenBank/DDBJ databases">
        <title>Sequencing the genomes of 1000 actinobacteria strains.</title>
        <authorList>
            <person name="Klenk H.-P."/>
        </authorList>
    </citation>
    <scope>NUCLEOTIDE SEQUENCE [LARGE SCALE GENOMIC DNA]</scope>
    <source>
        <strain evidence="1 2">DSM 45809</strain>
    </source>
</reference>
<dbReference type="RefSeq" id="WP_185042222.1">
    <property type="nucleotide sequence ID" value="NZ_BAABFG010000005.1"/>
</dbReference>
<name>A0A7W7H0S4_9ACTN</name>
<proteinExistence type="predicted"/>
<evidence type="ECO:0000313" key="1">
    <source>
        <dbReference type="EMBL" id="MBB4741777.1"/>
    </source>
</evidence>
<dbReference type="AlphaFoldDB" id="A0A7W7H0S4"/>
<sequence>MTNGADESDLADDPNELTVWFERLDPLQVRTYDDAPIRDDYSNIYFVGTGKSRAHAGRPGRRPDCIPADAPAHWSHDLWAGELPPAIPRCADCAKRHPRPSPSASR</sequence>
<evidence type="ECO:0000313" key="2">
    <source>
        <dbReference type="Proteomes" id="UP000546162"/>
    </source>
</evidence>